<dbReference type="InterPro" id="IPR036679">
    <property type="entry name" value="FlgN-like_sf"/>
</dbReference>
<evidence type="ECO:0000256" key="1">
    <source>
        <dbReference type="ARBA" id="ARBA00002397"/>
    </source>
</evidence>
<evidence type="ECO:0000313" key="4">
    <source>
        <dbReference type="EMBL" id="TWW11533.1"/>
    </source>
</evidence>
<evidence type="ECO:0000313" key="5">
    <source>
        <dbReference type="Proteomes" id="UP000321083"/>
    </source>
</evidence>
<accession>A0A5C6MBE5</accession>
<comment type="similarity">
    <text evidence="2">Belongs to the FlgN family.</text>
</comment>
<keyword evidence="3" id="KW-1005">Bacterial flagellum biogenesis</keyword>
<comment type="function">
    <text evidence="1">Required for the efficient initiation of filament assembly.</text>
</comment>
<gene>
    <name evidence="4" type="ORF">E3A20_04560</name>
</gene>
<sequence length="191" mass="20785">MNSSDVEGLIEVASQLKSSIAALADAYAQVVRVIEKEHDAIRAGDFSLVQEAVDQKEAAGDKVAGCFDILMRSAERLGRFQSEGASRPKTLKECVAVLQQLKSELTGDGLANQVLCHQVDGAVRAAVEFEEQFSKVKPLIEANRALVGSLLYNVQESYRFWQDVAEQVATAYNAQGVQKTKGRYSGFTVKA</sequence>
<organism evidence="4 5">
    <name type="scientific">Planctomyces bekefii</name>
    <dbReference type="NCBI Taxonomy" id="1653850"/>
    <lineage>
        <taxon>Bacteria</taxon>
        <taxon>Pseudomonadati</taxon>
        <taxon>Planctomycetota</taxon>
        <taxon>Planctomycetia</taxon>
        <taxon>Planctomycetales</taxon>
        <taxon>Planctomycetaceae</taxon>
        <taxon>Planctomyces</taxon>
    </lineage>
</organism>
<proteinExistence type="inferred from homology"/>
<reference evidence="4 5" key="2">
    <citation type="submission" date="2019-08" db="EMBL/GenBank/DDBJ databases">
        <authorList>
            <person name="Henke P."/>
        </authorList>
    </citation>
    <scope>NUCLEOTIDE SEQUENCE [LARGE SCALE GENOMIC DNA]</scope>
    <source>
        <strain evidence="4">Phe10_nw2017</strain>
    </source>
</reference>
<dbReference type="EMBL" id="SRHE01000054">
    <property type="protein sequence ID" value="TWW11533.1"/>
    <property type="molecule type" value="Genomic_DNA"/>
</dbReference>
<dbReference type="AlphaFoldDB" id="A0A5C6MBE5"/>
<comment type="caution">
    <text evidence="4">The sequence shown here is derived from an EMBL/GenBank/DDBJ whole genome shotgun (WGS) entry which is preliminary data.</text>
</comment>
<keyword evidence="5" id="KW-1185">Reference proteome</keyword>
<dbReference type="SUPFAM" id="SSF140566">
    <property type="entry name" value="FlgN-like"/>
    <property type="match status" value="1"/>
</dbReference>
<reference evidence="4 5" key="1">
    <citation type="submission" date="2019-08" db="EMBL/GenBank/DDBJ databases">
        <title>100 year-old enigma solved: identification of Planctomyces bekefii, the type genus and species of the phylum Planctomycetes.</title>
        <authorList>
            <person name="Svetlana D.N."/>
            <person name="Overmann J."/>
        </authorList>
    </citation>
    <scope>NUCLEOTIDE SEQUENCE [LARGE SCALE GENOMIC DNA]</scope>
    <source>
        <strain evidence="4">Phe10_nw2017</strain>
    </source>
</reference>
<evidence type="ECO:0000256" key="2">
    <source>
        <dbReference type="ARBA" id="ARBA00007703"/>
    </source>
</evidence>
<dbReference type="InterPro" id="IPR007809">
    <property type="entry name" value="FlgN-like"/>
</dbReference>
<dbReference type="GO" id="GO:0044780">
    <property type="term" value="P:bacterial-type flagellum assembly"/>
    <property type="evidence" value="ECO:0007669"/>
    <property type="project" value="InterPro"/>
</dbReference>
<dbReference type="Pfam" id="PF05130">
    <property type="entry name" value="FlgN"/>
    <property type="match status" value="1"/>
</dbReference>
<dbReference type="Proteomes" id="UP000321083">
    <property type="component" value="Unassembled WGS sequence"/>
</dbReference>
<evidence type="ECO:0000256" key="3">
    <source>
        <dbReference type="ARBA" id="ARBA00022795"/>
    </source>
</evidence>
<protein>
    <submittedName>
        <fullName evidence="4">Chaperone</fullName>
    </submittedName>
</protein>
<name>A0A5C6MBE5_9PLAN</name>